<accession>A0A8J6LGV8</accession>
<protein>
    <submittedName>
        <fullName evidence="3">Uncharacterized protein</fullName>
    </submittedName>
</protein>
<comment type="caution">
    <text evidence="3">The sequence shown here is derived from an EMBL/GenBank/DDBJ whole genome shotgun (WGS) entry which is preliminary data.</text>
</comment>
<keyword evidence="4" id="KW-1185">Reference proteome</keyword>
<evidence type="ECO:0000313" key="3">
    <source>
        <dbReference type="EMBL" id="KAH0812721.1"/>
    </source>
</evidence>
<feature type="compositionally biased region" description="Polar residues" evidence="2">
    <location>
        <begin position="424"/>
        <end position="438"/>
    </location>
</feature>
<reference evidence="3" key="2">
    <citation type="submission" date="2021-08" db="EMBL/GenBank/DDBJ databases">
        <authorList>
            <person name="Eriksson T."/>
        </authorList>
    </citation>
    <scope>NUCLEOTIDE SEQUENCE</scope>
    <source>
        <strain evidence="3">Stoneville</strain>
        <tissue evidence="3">Whole head</tissue>
    </source>
</reference>
<evidence type="ECO:0000256" key="1">
    <source>
        <dbReference type="SAM" id="Coils"/>
    </source>
</evidence>
<reference evidence="3" key="1">
    <citation type="journal article" date="2020" name="J Insects Food Feed">
        <title>The yellow mealworm (Tenebrio molitor) genome: a resource for the emerging insects as food and feed industry.</title>
        <authorList>
            <person name="Eriksson T."/>
            <person name="Andere A."/>
            <person name="Kelstrup H."/>
            <person name="Emery V."/>
            <person name="Picard C."/>
        </authorList>
    </citation>
    <scope>NUCLEOTIDE SEQUENCE</scope>
    <source>
        <strain evidence="3">Stoneville</strain>
        <tissue evidence="3">Whole head</tissue>
    </source>
</reference>
<keyword evidence="1" id="KW-0175">Coiled coil</keyword>
<feature type="compositionally biased region" description="Low complexity" evidence="2">
    <location>
        <begin position="18"/>
        <end position="53"/>
    </location>
</feature>
<name>A0A8J6LGV8_TENMO</name>
<feature type="compositionally biased region" description="Basic and acidic residues" evidence="2">
    <location>
        <begin position="363"/>
        <end position="379"/>
    </location>
</feature>
<dbReference type="AlphaFoldDB" id="A0A8J6LGV8"/>
<dbReference type="Proteomes" id="UP000719412">
    <property type="component" value="Unassembled WGS sequence"/>
</dbReference>
<gene>
    <name evidence="3" type="ORF">GEV33_010068</name>
</gene>
<feature type="compositionally biased region" description="Basic residues" evidence="2">
    <location>
        <begin position="341"/>
        <end position="357"/>
    </location>
</feature>
<dbReference type="EMBL" id="JABDTM020025828">
    <property type="protein sequence ID" value="KAH0812721.1"/>
    <property type="molecule type" value="Genomic_DNA"/>
</dbReference>
<feature type="region of interest" description="Disordered" evidence="2">
    <location>
        <begin position="1"/>
        <end position="62"/>
    </location>
</feature>
<feature type="region of interest" description="Disordered" evidence="2">
    <location>
        <begin position="338"/>
        <end position="457"/>
    </location>
</feature>
<sequence length="457" mass="51691">MSMRRVPSKTGSKDQVGKRASVSKSQASAKSSASSKAQISARSSASSKAQVSVEPSTSTTKKQKEFSLPALSIIHKPKVTESELERLKKRTIRRHAPPGEDLKHIKIILKSLKGQPTTVQEFISLIAPSTGDNGAILRTVMNDDLNSFRKLARKVYETITQDNSDVLLNQQLQLAEYYKEKKSLLHYRMMKNIEEIFMMAPNFDFERYALEKEKYLLELFPIPEELNIEPEEMEMMKRQAAFHRLQWLRSEGERLNEENNSLKKRLAQLKHLHKEEQLKMMQVEKAAEAKKEALEATQAEKAEKLEMLNQSLEKSIISQEASMRETKDAILLEPVHPKTGAVKKKKSTGAVRKKKRPAWNEQAAKEIDAQAIEESRAAETAKITSPFHFSPIKTPPPKSSGPKERSPFHYSPTESPAGAYYVSPQRQVASAPQPQSSEPQRRGRRAAAPRDSWGGFY</sequence>
<feature type="coiled-coil region" evidence="1">
    <location>
        <begin position="245"/>
        <end position="314"/>
    </location>
</feature>
<evidence type="ECO:0000313" key="4">
    <source>
        <dbReference type="Proteomes" id="UP000719412"/>
    </source>
</evidence>
<evidence type="ECO:0000256" key="2">
    <source>
        <dbReference type="SAM" id="MobiDB-lite"/>
    </source>
</evidence>
<dbReference type="OrthoDB" id="6592428at2759"/>
<organism evidence="3 4">
    <name type="scientific">Tenebrio molitor</name>
    <name type="common">Yellow mealworm beetle</name>
    <dbReference type="NCBI Taxonomy" id="7067"/>
    <lineage>
        <taxon>Eukaryota</taxon>
        <taxon>Metazoa</taxon>
        <taxon>Ecdysozoa</taxon>
        <taxon>Arthropoda</taxon>
        <taxon>Hexapoda</taxon>
        <taxon>Insecta</taxon>
        <taxon>Pterygota</taxon>
        <taxon>Neoptera</taxon>
        <taxon>Endopterygota</taxon>
        <taxon>Coleoptera</taxon>
        <taxon>Polyphaga</taxon>
        <taxon>Cucujiformia</taxon>
        <taxon>Tenebrionidae</taxon>
        <taxon>Tenebrio</taxon>
    </lineage>
</organism>
<proteinExistence type="predicted"/>